<sequence>MVSQPLPGSREPFIEALYYSSTSLVQHLTDKGLIKPMEKAPTRPSCPRWCYKCLPIASGFIILLVITGSITLIRGVLEVPIIVNGFAPNRPAQTSVATSLSSTSITTSPTYSSTSTSMQGRSNIYTSQHLQTLANSVTPASHVTRFSDTTSLGLVTEDFCYFVGELKVKASSSITLSPDYRSAENTSIAAAIEQKIKQAYRSSTFNTKYISTQIIGISNVYSAIRFMMQFLCSVINQEKQMTEILQQGLGTVKLSDSEQLTVDLNSTIIWCHDNMLICDNGYCTGKTNAFCDGVKDCWNGSDEEGCDCQASSAGQCPSVVTLTGRRYKFLCHGALISNKWVLTSARCANQSSFSAICIGSPKPEKHRITEHHIVDWKGEGIALLHLESEVNFKDFQPITLPDAAGQTETAQTTCRIAIRKNLQTPENKTHVGVLLRFCYELLFHDPAQQWLEF</sequence>
<accession>A0A401T2Q0</accession>
<dbReference type="STRING" id="137246.A0A401T2Q0"/>
<keyword evidence="5" id="KW-1185">Reference proteome</keyword>
<dbReference type="Gene3D" id="2.40.10.10">
    <property type="entry name" value="Trypsin-like serine proteases"/>
    <property type="match status" value="1"/>
</dbReference>
<feature type="domain" description="Peptidase S1" evidence="3">
    <location>
        <begin position="311"/>
        <end position="417"/>
    </location>
</feature>
<dbReference type="SUPFAM" id="SSF82671">
    <property type="entry name" value="SEA domain"/>
    <property type="match status" value="1"/>
</dbReference>
<dbReference type="Proteomes" id="UP000287033">
    <property type="component" value="Unassembled WGS sequence"/>
</dbReference>
<evidence type="ECO:0000256" key="1">
    <source>
        <dbReference type="ARBA" id="ARBA00023157"/>
    </source>
</evidence>
<dbReference type="OrthoDB" id="2019384at2759"/>
<dbReference type="PANTHER" id="PTHR24252">
    <property type="entry name" value="ACROSIN-RELATED"/>
    <property type="match status" value="1"/>
</dbReference>
<evidence type="ECO:0000313" key="5">
    <source>
        <dbReference type="Proteomes" id="UP000287033"/>
    </source>
</evidence>
<dbReference type="InterPro" id="IPR002172">
    <property type="entry name" value="LDrepeatLR_classA_rpt"/>
</dbReference>
<evidence type="ECO:0000313" key="4">
    <source>
        <dbReference type="EMBL" id="GCC36857.1"/>
    </source>
</evidence>
<feature type="disulfide bond" evidence="2">
    <location>
        <begin position="291"/>
        <end position="306"/>
    </location>
</feature>
<evidence type="ECO:0000256" key="2">
    <source>
        <dbReference type="PROSITE-ProRule" id="PRU00124"/>
    </source>
</evidence>
<name>A0A401T2Q0_CHIPU</name>
<dbReference type="InterPro" id="IPR001254">
    <property type="entry name" value="Trypsin_dom"/>
</dbReference>
<dbReference type="Pfam" id="PF00089">
    <property type="entry name" value="Trypsin"/>
    <property type="match status" value="1"/>
</dbReference>
<dbReference type="GO" id="GO:0004252">
    <property type="term" value="F:serine-type endopeptidase activity"/>
    <property type="evidence" value="ECO:0007669"/>
    <property type="project" value="InterPro"/>
</dbReference>
<dbReference type="InterPro" id="IPR043504">
    <property type="entry name" value="Peptidase_S1_PA_chymotrypsin"/>
</dbReference>
<reference evidence="4 5" key="1">
    <citation type="journal article" date="2018" name="Nat. Ecol. Evol.">
        <title>Shark genomes provide insights into elasmobranch evolution and the origin of vertebrates.</title>
        <authorList>
            <person name="Hara Y"/>
            <person name="Yamaguchi K"/>
            <person name="Onimaru K"/>
            <person name="Kadota M"/>
            <person name="Koyanagi M"/>
            <person name="Keeley SD"/>
            <person name="Tatsumi K"/>
            <person name="Tanaka K"/>
            <person name="Motone F"/>
            <person name="Kageyama Y"/>
            <person name="Nozu R"/>
            <person name="Adachi N"/>
            <person name="Nishimura O"/>
            <person name="Nakagawa R"/>
            <person name="Tanegashima C"/>
            <person name="Kiyatake I"/>
            <person name="Matsumoto R"/>
            <person name="Murakumo K"/>
            <person name="Nishida K"/>
            <person name="Terakita A"/>
            <person name="Kuratani S"/>
            <person name="Sato K"/>
            <person name="Hyodo S Kuraku.S."/>
        </authorList>
    </citation>
    <scope>NUCLEOTIDE SEQUENCE [LARGE SCALE GENOMIC DNA]</scope>
</reference>
<dbReference type="EMBL" id="BEZZ01000898">
    <property type="protein sequence ID" value="GCC36857.1"/>
    <property type="molecule type" value="Genomic_DNA"/>
</dbReference>
<proteinExistence type="predicted"/>
<dbReference type="CDD" id="cd00112">
    <property type="entry name" value="LDLa"/>
    <property type="match status" value="1"/>
</dbReference>
<dbReference type="InterPro" id="IPR036055">
    <property type="entry name" value="LDL_receptor-like_sf"/>
</dbReference>
<organism evidence="4 5">
    <name type="scientific">Chiloscyllium punctatum</name>
    <name type="common">Brownbanded bambooshark</name>
    <name type="synonym">Hemiscyllium punctatum</name>
    <dbReference type="NCBI Taxonomy" id="137246"/>
    <lineage>
        <taxon>Eukaryota</taxon>
        <taxon>Metazoa</taxon>
        <taxon>Chordata</taxon>
        <taxon>Craniata</taxon>
        <taxon>Vertebrata</taxon>
        <taxon>Chondrichthyes</taxon>
        <taxon>Elasmobranchii</taxon>
        <taxon>Galeomorphii</taxon>
        <taxon>Galeoidea</taxon>
        <taxon>Orectolobiformes</taxon>
        <taxon>Hemiscylliidae</taxon>
        <taxon>Chiloscyllium</taxon>
    </lineage>
</organism>
<dbReference type="SUPFAM" id="SSF57424">
    <property type="entry name" value="LDL receptor-like module"/>
    <property type="match status" value="1"/>
</dbReference>
<dbReference type="OMA" id="CYFVGEL"/>
<dbReference type="Gene3D" id="4.10.400.10">
    <property type="entry name" value="Low-density Lipoprotein Receptor"/>
    <property type="match status" value="1"/>
</dbReference>
<evidence type="ECO:0000259" key="3">
    <source>
        <dbReference type="Pfam" id="PF00089"/>
    </source>
</evidence>
<protein>
    <recommendedName>
        <fullName evidence="3">Peptidase S1 domain-containing protein</fullName>
    </recommendedName>
</protein>
<keyword evidence="1 2" id="KW-1015">Disulfide bond</keyword>
<dbReference type="InterPro" id="IPR036364">
    <property type="entry name" value="SEA_dom_sf"/>
</dbReference>
<dbReference type="AlphaFoldDB" id="A0A401T2Q0"/>
<comment type="caution">
    <text evidence="4">The sequence shown here is derived from an EMBL/GenBank/DDBJ whole genome shotgun (WGS) entry which is preliminary data.</text>
</comment>
<comment type="caution">
    <text evidence="2">Lacks conserved residue(s) required for the propagation of feature annotation.</text>
</comment>
<dbReference type="InterPro" id="IPR009003">
    <property type="entry name" value="Peptidase_S1_PA"/>
</dbReference>
<gene>
    <name evidence="4" type="ORF">chiPu_0015357</name>
</gene>
<dbReference type="PANTHER" id="PTHR24252:SF7">
    <property type="entry name" value="HYALIN"/>
    <property type="match status" value="1"/>
</dbReference>
<dbReference type="PROSITE" id="PS50068">
    <property type="entry name" value="LDLRA_2"/>
    <property type="match status" value="1"/>
</dbReference>
<feature type="disulfide bond" evidence="2">
    <location>
        <begin position="271"/>
        <end position="283"/>
    </location>
</feature>
<dbReference type="SUPFAM" id="SSF50494">
    <property type="entry name" value="Trypsin-like serine proteases"/>
    <property type="match status" value="1"/>
</dbReference>
<dbReference type="GO" id="GO:0006508">
    <property type="term" value="P:proteolysis"/>
    <property type="evidence" value="ECO:0007669"/>
    <property type="project" value="InterPro"/>
</dbReference>